<dbReference type="InterPro" id="IPR051677">
    <property type="entry name" value="AfsR-DnrI-RedD_regulator"/>
</dbReference>
<dbReference type="Gene3D" id="1.25.40.10">
    <property type="entry name" value="Tetratricopeptide repeat domain"/>
    <property type="match status" value="1"/>
</dbReference>
<dbReference type="RefSeq" id="WP_344855813.1">
    <property type="nucleotide sequence ID" value="NZ_BAAAUT010000004.1"/>
</dbReference>
<gene>
    <name evidence="2" type="ORF">GCM10010466_07090</name>
</gene>
<reference evidence="3" key="1">
    <citation type="journal article" date="2019" name="Int. J. Syst. Evol. Microbiol.">
        <title>The Global Catalogue of Microorganisms (GCM) 10K type strain sequencing project: providing services to taxonomists for standard genome sequencing and annotation.</title>
        <authorList>
            <consortium name="The Broad Institute Genomics Platform"/>
            <consortium name="The Broad Institute Genome Sequencing Center for Infectious Disease"/>
            <person name="Wu L."/>
            <person name="Ma J."/>
        </authorList>
    </citation>
    <scope>NUCLEOTIDE SEQUENCE [LARGE SCALE GENOMIC DNA]</scope>
    <source>
        <strain evidence="3">JCM 9373</strain>
    </source>
</reference>
<dbReference type="SMART" id="SM01043">
    <property type="entry name" value="BTAD"/>
    <property type="match status" value="1"/>
</dbReference>
<dbReference type="InterPro" id="IPR011990">
    <property type="entry name" value="TPR-like_helical_dom_sf"/>
</dbReference>
<dbReference type="EMBL" id="BAAAUT010000004">
    <property type="protein sequence ID" value="GAA3118772.1"/>
    <property type="molecule type" value="Genomic_DNA"/>
</dbReference>
<evidence type="ECO:0000259" key="1">
    <source>
        <dbReference type="SMART" id="SM01043"/>
    </source>
</evidence>
<protein>
    <recommendedName>
        <fullName evidence="1">Bacterial transcriptional activator domain-containing protein</fullName>
    </recommendedName>
</protein>
<proteinExistence type="predicted"/>
<evidence type="ECO:0000313" key="3">
    <source>
        <dbReference type="Proteomes" id="UP001500320"/>
    </source>
</evidence>
<dbReference type="Proteomes" id="UP001500320">
    <property type="component" value="Unassembled WGS sequence"/>
</dbReference>
<organism evidence="2 3">
    <name type="scientific">Planomonospora alba</name>
    <dbReference type="NCBI Taxonomy" id="161354"/>
    <lineage>
        <taxon>Bacteria</taxon>
        <taxon>Bacillati</taxon>
        <taxon>Actinomycetota</taxon>
        <taxon>Actinomycetes</taxon>
        <taxon>Streptosporangiales</taxon>
        <taxon>Streptosporangiaceae</taxon>
        <taxon>Planomonospora</taxon>
    </lineage>
</organism>
<dbReference type="SUPFAM" id="SSF48452">
    <property type="entry name" value="TPR-like"/>
    <property type="match status" value="1"/>
</dbReference>
<dbReference type="PANTHER" id="PTHR35807">
    <property type="entry name" value="TRANSCRIPTIONAL REGULATOR REDD-RELATED"/>
    <property type="match status" value="1"/>
</dbReference>
<dbReference type="Pfam" id="PF03704">
    <property type="entry name" value="BTAD"/>
    <property type="match status" value="1"/>
</dbReference>
<comment type="caution">
    <text evidence="2">The sequence shown here is derived from an EMBL/GenBank/DDBJ whole genome shotgun (WGS) entry which is preliminary data.</text>
</comment>
<evidence type="ECO:0000313" key="2">
    <source>
        <dbReference type="EMBL" id="GAA3118772.1"/>
    </source>
</evidence>
<accession>A0ABP6MMK9</accession>
<dbReference type="InterPro" id="IPR005158">
    <property type="entry name" value="BTAD"/>
</dbReference>
<sequence length="234" mass="26783">MTHLRVDGKEISFGRSEGRDLFALLAAFKDGELSETVVERLWPDEGERGNRRLETGVRDINATLRHAMGMSTDVRFVVKTGRRRHLPAAYFDIDLWRFEEARLQAGIEADDNVRMRALREMVTLYKGPLLVDRDDLWCLPLRQAAATQAMNAVLSLAEMEHRAAPERALDLLNHGVDQIDPYSEVLWCQIMTIHGELGRLAAVHRTFQQFTERLKEIDAQPSRQARQTYQSIIG</sequence>
<keyword evidence="3" id="KW-1185">Reference proteome</keyword>
<name>A0ABP6MMK9_9ACTN</name>
<feature type="domain" description="Bacterial transcriptional activator" evidence="1">
    <location>
        <begin position="93"/>
        <end position="233"/>
    </location>
</feature>